<name>A0A077KUX3_9ACTN</name>
<protein>
    <submittedName>
        <fullName evidence="1">Uncharacterized protein</fullName>
    </submittedName>
</protein>
<proteinExistence type="predicted"/>
<dbReference type="AlphaFoldDB" id="A0A077KUX3"/>
<dbReference type="Pfam" id="PF19708">
    <property type="entry name" value="DUF6205"/>
    <property type="match status" value="1"/>
</dbReference>
<evidence type="ECO:0000313" key="1">
    <source>
        <dbReference type="EMBL" id="BAP34723.1"/>
    </source>
</evidence>
<accession>A0A077KUX3</accession>
<dbReference type="InterPro" id="IPR045779">
    <property type="entry name" value="DUF6205"/>
</dbReference>
<organism evidence="1">
    <name type="scientific">Streptomyces sp. ML694-90F3</name>
    <dbReference type="NCBI Taxonomy" id="1265536"/>
    <lineage>
        <taxon>Bacteria</taxon>
        <taxon>Bacillati</taxon>
        <taxon>Actinomycetota</taxon>
        <taxon>Actinomycetes</taxon>
        <taxon>Kitasatosporales</taxon>
        <taxon>Streptomycetaceae</taxon>
        <taxon>Streptomyces</taxon>
    </lineage>
</organism>
<sequence length="134" mass="14412">MHSTRVTGGYAITPPLPPDLTLGSVFHPDTPESPPYGCDLILRLDETDGPRAEATASRLEARRGDTYALAGQVQVALNTFPGHAFTGLLICEGNSPETLWRITVRDGRTVVHHARITWPGDDAPGDEAPVSEMP</sequence>
<dbReference type="EMBL" id="AB767280">
    <property type="protein sequence ID" value="BAP34723.1"/>
    <property type="molecule type" value="Genomic_DNA"/>
</dbReference>
<reference evidence="1" key="1">
    <citation type="journal article" date="2013" name="J. Antibiot.">
        <title>Identification of the incednine biosynthetic gene cluster: characterization of novel beta-glutamate-beta-decarboxylase IdnL3.</title>
        <authorList>
            <person name="Takaishi M."/>
            <person name="Kudo F."/>
            <person name="Eguchi T."/>
        </authorList>
    </citation>
    <scope>NUCLEOTIDE SEQUENCE</scope>
    <source>
        <strain evidence="1">ML694-90F3</strain>
    </source>
</reference>